<accession>A0A6G0X9L6</accession>
<organism evidence="2 3">
    <name type="scientific">Aphanomyces euteiches</name>
    <dbReference type="NCBI Taxonomy" id="100861"/>
    <lineage>
        <taxon>Eukaryota</taxon>
        <taxon>Sar</taxon>
        <taxon>Stramenopiles</taxon>
        <taxon>Oomycota</taxon>
        <taxon>Saprolegniomycetes</taxon>
        <taxon>Saprolegniales</taxon>
        <taxon>Verrucalvaceae</taxon>
        <taxon>Aphanomyces</taxon>
    </lineage>
</organism>
<gene>
    <name evidence="2" type="ORF">Ae201684_007092</name>
</gene>
<comment type="caution">
    <text evidence="2">The sequence shown here is derived from an EMBL/GenBank/DDBJ whole genome shotgun (WGS) entry which is preliminary data.</text>
</comment>
<evidence type="ECO:0000259" key="1">
    <source>
        <dbReference type="SMART" id="SM00694"/>
    </source>
</evidence>
<feature type="domain" description="Peroxin/Ferlin" evidence="1">
    <location>
        <begin position="80"/>
        <end position="118"/>
    </location>
</feature>
<proteinExistence type="predicted"/>
<dbReference type="VEuPathDB" id="FungiDB:AeMF1_018312"/>
<dbReference type="InterPro" id="IPR006614">
    <property type="entry name" value="Peroxin/Ferlin"/>
</dbReference>
<evidence type="ECO:0000313" key="2">
    <source>
        <dbReference type="EMBL" id="KAF0736642.1"/>
    </source>
</evidence>
<dbReference type="GO" id="GO:0016020">
    <property type="term" value="C:membrane"/>
    <property type="evidence" value="ECO:0007669"/>
    <property type="project" value="InterPro"/>
</dbReference>
<dbReference type="SMART" id="SM00694">
    <property type="entry name" value="DysFC"/>
    <property type="match status" value="1"/>
</dbReference>
<dbReference type="EMBL" id="VJMJ01000088">
    <property type="protein sequence ID" value="KAF0736642.1"/>
    <property type="molecule type" value="Genomic_DNA"/>
</dbReference>
<reference evidence="2 3" key="1">
    <citation type="submission" date="2019-07" db="EMBL/GenBank/DDBJ databases">
        <title>Genomics analysis of Aphanomyces spp. identifies a new class of oomycete effector associated with host adaptation.</title>
        <authorList>
            <person name="Gaulin E."/>
        </authorList>
    </citation>
    <scope>NUCLEOTIDE SEQUENCE [LARGE SCALE GENOMIC DNA]</scope>
    <source>
        <strain evidence="2 3">ATCC 201684</strain>
    </source>
</reference>
<protein>
    <recommendedName>
        <fullName evidence="1">Peroxin/Ferlin domain-containing protein</fullName>
    </recommendedName>
</protein>
<dbReference type="InterPro" id="IPR036034">
    <property type="entry name" value="PDZ_sf"/>
</dbReference>
<sequence>MDGESRRYIKFSQRVNAFPSLKTQVLTVEVFQNQRRQHNKWHRNLSCSRFPKRLPPPKGYIWTTPWHPCLTQLSPCDENGWTYSTTFDQLFRSDNISGVARPTDCVRRRRWVRVLQEAFIPFEWKGERLGVSLIEPPNLTEQKCIEISTQDPLPMHLVPVGATYAAVVKRAPKEHLFIHAMLSKGDMLVRVNDVEVAHLPFHEIAVALETAFSSASTCMLHFAAAGGKILIHSCSHAAKKRNLRPGFQLVGINGRSVKHLRLVDVESTLRKSPRDSCVLYFQEVGAIEPPFERVHLSLLTVREKTFAPSNCTAPKPIGGTHNWLLRSRMGALFASSG</sequence>
<keyword evidence="3" id="KW-1185">Reference proteome</keyword>
<evidence type="ECO:0000313" key="3">
    <source>
        <dbReference type="Proteomes" id="UP000481153"/>
    </source>
</evidence>
<dbReference type="AlphaFoldDB" id="A0A6G0X9L6"/>
<dbReference type="Proteomes" id="UP000481153">
    <property type="component" value="Unassembled WGS sequence"/>
</dbReference>
<dbReference type="SUPFAM" id="SSF50156">
    <property type="entry name" value="PDZ domain-like"/>
    <property type="match status" value="1"/>
</dbReference>
<name>A0A6G0X9L6_9STRA</name>